<comment type="caution">
    <text evidence="4">The sequence shown here is derived from an EMBL/GenBank/DDBJ whole genome shotgun (WGS) entry which is preliminary data.</text>
</comment>
<keyword evidence="3" id="KW-0067">ATP-binding</keyword>
<name>A0ABW1UNE7_9LACO</name>
<evidence type="ECO:0000313" key="5">
    <source>
        <dbReference type="Proteomes" id="UP001596310"/>
    </source>
</evidence>
<reference evidence="5" key="1">
    <citation type="journal article" date="2019" name="Int. J. Syst. Evol. Microbiol.">
        <title>The Global Catalogue of Microorganisms (GCM) 10K type strain sequencing project: providing services to taxonomists for standard genome sequencing and annotation.</title>
        <authorList>
            <consortium name="The Broad Institute Genomics Platform"/>
            <consortium name="The Broad Institute Genome Sequencing Center for Infectious Disease"/>
            <person name="Wu L."/>
            <person name="Ma J."/>
        </authorList>
    </citation>
    <scope>NUCLEOTIDE SEQUENCE [LARGE SCALE GENOMIC DNA]</scope>
    <source>
        <strain evidence="5">CCM 8897</strain>
    </source>
</reference>
<feature type="binding site" evidence="3">
    <location>
        <position position="181"/>
    </location>
    <ligand>
        <name>ATP</name>
        <dbReference type="ChEBI" id="CHEBI:30616"/>
    </ligand>
</feature>
<dbReference type="HAMAP" id="MF_01539">
    <property type="entry name" value="TmcAL"/>
    <property type="match status" value="1"/>
</dbReference>
<protein>
    <recommendedName>
        <fullName evidence="3">tRNA(Met) cytidine acetate ligase</fullName>
        <ecNumber evidence="3">6.3.4.-</ecNumber>
    </recommendedName>
</protein>
<dbReference type="Proteomes" id="UP001596310">
    <property type="component" value="Unassembled WGS sequence"/>
</dbReference>
<keyword evidence="5" id="KW-1185">Reference proteome</keyword>
<keyword evidence="2 3" id="KW-0819">tRNA processing</keyword>
<feature type="binding site" evidence="3">
    <location>
        <position position="104"/>
    </location>
    <ligand>
        <name>ATP</name>
        <dbReference type="ChEBI" id="CHEBI:30616"/>
    </ligand>
</feature>
<proteinExistence type="inferred from homology"/>
<dbReference type="SUPFAM" id="SSF52374">
    <property type="entry name" value="Nucleotidylyl transferase"/>
    <property type="match status" value="1"/>
</dbReference>
<evidence type="ECO:0000256" key="3">
    <source>
        <dbReference type="HAMAP-Rule" id="MF_01539"/>
    </source>
</evidence>
<dbReference type="InterPro" id="IPR008513">
    <property type="entry name" value="tRNA(Met)_cyd_acetate_ligase"/>
</dbReference>
<keyword evidence="3" id="KW-0820">tRNA-binding</keyword>
<dbReference type="Pfam" id="PF05636">
    <property type="entry name" value="HIGH_NTase1"/>
    <property type="match status" value="1"/>
</dbReference>
<feature type="binding site" evidence="3">
    <location>
        <position position="156"/>
    </location>
    <ligand>
        <name>ATP</name>
        <dbReference type="ChEBI" id="CHEBI:30616"/>
    </ligand>
</feature>
<dbReference type="EMBL" id="JBHSSM010000016">
    <property type="protein sequence ID" value="MFC6315221.1"/>
    <property type="molecule type" value="Genomic_DNA"/>
</dbReference>
<sequence>MAVQQACGIIAEYNPFHRGHAYQLQQARQKSGAACLIVAMSGNYVQRGEPAIIDKWQRARLALAHGADIVVELPFAVSCQPADRFATGALAILAALGCDTLAFGTETPTFDYQDFVQRVWPQSQQQRFAVDYTKTYATQWNELLQQEMGSMVAAPNQLLALSYAIANAQLAQPLTLLPLARVGVDHDQDSSGHDQHGQAFASASYLRRQLLQGQTAAISPFVPYGPQVLQGPFLAADQLWPWLHYRLTTTWPQALAPIYQMSEGLEYRFWEQNLQSQNWSDFLRRVKSKRYTYARLRRLALYTLLNVTAAEIQQALTQQPQLRLLGFTAAGQQYLHQQRSKIAAPLITRVTAAAGAPQGPLGLQIRVDRLYEQLTGREQNFKQQIIIKK</sequence>
<dbReference type="NCBIfam" id="NF010191">
    <property type="entry name" value="PRK13670.1"/>
    <property type="match status" value="1"/>
</dbReference>
<accession>A0ABW1UNE7</accession>
<dbReference type="InterPro" id="IPR014729">
    <property type="entry name" value="Rossmann-like_a/b/a_fold"/>
</dbReference>
<gene>
    <name evidence="3" type="primary">tmcAL</name>
    <name evidence="4" type="ORF">ACFQHW_06485</name>
</gene>
<evidence type="ECO:0000256" key="2">
    <source>
        <dbReference type="ARBA" id="ARBA00022694"/>
    </source>
</evidence>
<organism evidence="4 5">
    <name type="scientific">Lapidilactobacillus achengensis</name>
    <dbReference type="NCBI Taxonomy" id="2486000"/>
    <lineage>
        <taxon>Bacteria</taxon>
        <taxon>Bacillati</taxon>
        <taxon>Bacillota</taxon>
        <taxon>Bacilli</taxon>
        <taxon>Lactobacillales</taxon>
        <taxon>Lactobacillaceae</taxon>
        <taxon>Lapidilactobacillus</taxon>
    </lineage>
</organism>
<comment type="catalytic activity">
    <reaction evidence="3">
        <text>cytidine(34) in elongator tRNA(Met) + acetate + ATP = N(4)-acetylcytidine(34) in elongator tRNA(Met) + AMP + diphosphate</text>
        <dbReference type="Rhea" id="RHEA:58144"/>
        <dbReference type="Rhea" id="RHEA-COMP:10693"/>
        <dbReference type="Rhea" id="RHEA-COMP:10694"/>
        <dbReference type="ChEBI" id="CHEBI:30089"/>
        <dbReference type="ChEBI" id="CHEBI:30616"/>
        <dbReference type="ChEBI" id="CHEBI:33019"/>
        <dbReference type="ChEBI" id="CHEBI:74900"/>
        <dbReference type="ChEBI" id="CHEBI:82748"/>
        <dbReference type="ChEBI" id="CHEBI:456215"/>
    </reaction>
</comment>
<dbReference type="Gene3D" id="3.40.50.620">
    <property type="entry name" value="HUPs"/>
    <property type="match status" value="1"/>
</dbReference>
<evidence type="ECO:0000256" key="1">
    <source>
        <dbReference type="ARBA" id="ARBA00022598"/>
    </source>
</evidence>
<keyword evidence="3" id="KW-0963">Cytoplasm</keyword>
<comment type="function">
    <text evidence="3">Catalyzes the formation of N(4)-acetylcytidine (ac(4)C) at the wobble position of elongator tRNA(Met), using acetate and ATP as substrates. First activates an acetate ion to form acetyladenylate (Ac-AMP) and then transfers the acetyl group to tRNA to form ac(4)C34.</text>
</comment>
<keyword evidence="3" id="KW-0547">Nucleotide-binding</keyword>
<comment type="caution">
    <text evidence="3">Lacks conserved residue(s) required for the propagation of feature annotation.</text>
</comment>
<dbReference type="RefSeq" id="WP_125598092.1">
    <property type="nucleotide sequence ID" value="NZ_JBHSSM010000016.1"/>
</dbReference>
<keyword evidence="1 3" id="KW-0436">Ligase</keyword>
<dbReference type="PANTHER" id="PTHR37825">
    <property type="entry name" value="TRNA(MET) CYTIDINE ACETATE LIGASE"/>
    <property type="match status" value="1"/>
</dbReference>
<dbReference type="EC" id="6.3.4.-" evidence="3"/>
<dbReference type="PANTHER" id="PTHR37825:SF1">
    <property type="entry name" value="TRNA(MET) CYTIDINE ACETATE LIGASE"/>
    <property type="match status" value="1"/>
</dbReference>
<evidence type="ECO:0000313" key="4">
    <source>
        <dbReference type="EMBL" id="MFC6315221.1"/>
    </source>
</evidence>
<feature type="binding site" evidence="3">
    <location>
        <begin position="10"/>
        <end position="23"/>
    </location>
    <ligand>
        <name>ATP</name>
        <dbReference type="ChEBI" id="CHEBI:30616"/>
    </ligand>
</feature>
<keyword evidence="3" id="KW-0694">RNA-binding</keyword>
<comment type="subcellular location">
    <subcellularLocation>
        <location evidence="3">Cytoplasm</location>
    </subcellularLocation>
</comment>
<comment type="similarity">
    <text evidence="3">Belongs to the TmcAL family.</text>
</comment>